<dbReference type="EMBL" id="AFZE01000058">
    <property type="protein sequence ID" value="EHL09980.1"/>
    <property type="molecule type" value="Genomic_DNA"/>
</dbReference>
<dbReference type="HOGENOM" id="CLU_104114_0_0_9"/>
<evidence type="ECO:0000313" key="3">
    <source>
        <dbReference type="Proteomes" id="UP000006437"/>
    </source>
</evidence>
<dbReference type="AlphaFoldDB" id="G9X3L5"/>
<proteinExistence type="predicted"/>
<dbReference type="RefSeq" id="WP_009525207.1">
    <property type="nucleotide sequence ID" value="NZ_JBQMYE010000001.1"/>
</dbReference>
<comment type="caution">
    <text evidence="2">The sequence shown here is derived from an EMBL/GenBank/DDBJ whole genome shotgun (WGS) entry which is preliminary data.</text>
</comment>
<name>G9X3L5_9FIRM</name>
<dbReference type="InterPro" id="IPR029002">
    <property type="entry name" value="PLPC/GPLD1"/>
</dbReference>
<accession>G9X3L5</accession>
<sequence length="191" mass="22682">MIIPTHRLIGENIYKSVLLNNKIRLDKRWLIWGSVLPDLMPKYMKQKHFFSVSYDYILNMIEKLYNDSNNISMKEFSIRLGIITHYVSDFFCTPHNDRAYYHNHIKEHMQFEAKLHLLFKKQRDVHLLDIPRVDTINYENIKSIIDEMHTEYESKGVSYENDLYSTLNAVDTISCLMVSHCFDVYGLPVIA</sequence>
<reference evidence="2 3" key="1">
    <citation type="submission" date="2011-08" db="EMBL/GenBank/DDBJ databases">
        <title>The Genome Sequence of Eubacteriaceae bacterium ACC19a.</title>
        <authorList>
            <consortium name="The Broad Institute Genome Sequencing Platform"/>
            <person name="Earl A."/>
            <person name="Ward D."/>
            <person name="Feldgarden M."/>
            <person name="Gevers D."/>
            <person name="Sizova M."/>
            <person name="Hazen A."/>
            <person name="Epstein S."/>
            <person name="Young S.K."/>
            <person name="Zeng Q."/>
            <person name="Gargeya S."/>
            <person name="Fitzgerald M."/>
            <person name="Haas B."/>
            <person name="Abouelleil A."/>
            <person name="Alvarado L."/>
            <person name="Arachchi H.M."/>
            <person name="Berlin A."/>
            <person name="Brown A."/>
            <person name="Chapman S.B."/>
            <person name="Chen Z."/>
            <person name="Dunbar C."/>
            <person name="Freedman E."/>
            <person name="Gearin G."/>
            <person name="Gellesch M."/>
            <person name="Goldberg J."/>
            <person name="Griggs A."/>
            <person name="Gujja S."/>
            <person name="Heiman D."/>
            <person name="Howarth C."/>
            <person name="Larson L."/>
            <person name="Lui A."/>
            <person name="MacDonald P.J.P."/>
            <person name="Montmayeur A."/>
            <person name="Murphy C."/>
            <person name="Neiman D."/>
            <person name="Pearson M."/>
            <person name="Priest M."/>
            <person name="Roberts A."/>
            <person name="Saif S."/>
            <person name="Shea T."/>
            <person name="Shenoy N."/>
            <person name="Sisk P."/>
            <person name="Stolte C."/>
            <person name="Sykes S."/>
            <person name="Wortman J."/>
            <person name="Nusbaum C."/>
            <person name="Birren B."/>
        </authorList>
    </citation>
    <scope>NUCLEOTIDE SEQUENCE [LARGE SCALE GENOMIC DNA]</scope>
    <source>
        <strain evidence="2 3">ACC19a</strain>
    </source>
</reference>
<dbReference type="Proteomes" id="UP000006437">
    <property type="component" value="Unassembled WGS sequence"/>
</dbReference>
<evidence type="ECO:0000259" key="1">
    <source>
        <dbReference type="Pfam" id="PF00882"/>
    </source>
</evidence>
<protein>
    <recommendedName>
        <fullName evidence="1">Phospholipase C/D domain-containing protein</fullName>
    </recommendedName>
</protein>
<dbReference type="Pfam" id="PF00882">
    <property type="entry name" value="Zn_dep_PLPC"/>
    <property type="match status" value="1"/>
</dbReference>
<dbReference type="BioCyc" id="EBAC796937-HMP:GMGH-974-MONOMER"/>
<organism evidence="2 3">
    <name type="scientific">Peptoanaerobacter stomatis</name>
    <dbReference type="NCBI Taxonomy" id="796937"/>
    <lineage>
        <taxon>Bacteria</taxon>
        <taxon>Bacillati</taxon>
        <taxon>Bacillota</taxon>
        <taxon>Clostridia</taxon>
        <taxon>Peptostreptococcales</taxon>
        <taxon>Filifactoraceae</taxon>
        <taxon>Peptoanaerobacter</taxon>
    </lineage>
</organism>
<gene>
    <name evidence="2" type="ORF">HMPREF9629_00972</name>
</gene>
<feature type="domain" description="Phospholipase C/D" evidence="1">
    <location>
        <begin position="5"/>
        <end position="155"/>
    </location>
</feature>
<evidence type="ECO:0000313" key="2">
    <source>
        <dbReference type="EMBL" id="EHL09980.1"/>
    </source>
</evidence>